<organism evidence="1 2">
    <name type="scientific">Emticicia aquatilis</name>
    <dbReference type="NCBI Taxonomy" id="1537369"/>
    <lineage>
        <taxon>Bacteria</taxon>
        <taxon>Pseudomonadati</taxon>
        <taxon>Bacteroidota</taxon>
        <taxon>Cytophagia</taxon>
        <taxon>Cytophagales</taxon>
        <taxon>Leadbetterellaceae</taxon>
        <taxon>Emticicia</taxon>
    </lineage>
</organism>
<gene>
    <name evidence="1" type="ORF">GCM10011514_30410</name>
</gene>
<dbReference type="AlphaFoldDB" id="A0A916YWL5"/>
<keyword evidence="2" id="KW-1185">Reference proteome</keyword>
<dbReference type="Proteomes" id="UP000609064">
    <property type="component" value="Unassembled WGS sequence"/>
</dbReference>
<proteinExistence type="predicted"/>
<comment type="caution">
    <text evidence="1">The sequence shown here is derived from an EMBL/GenBank/DDBJ whole genome shotgun (WGS) entry which is preliminary data.</text>
</comment>
<dbReference type="RefSeq" id="WP_188766975.1">
    <property type="nucleotide sequence ID" value="NZ_BMKK01000006.1"/>
</dbReference>
<reference evidence="1" key="2">
    <citation type="submission" date="2020-09" db="EMBL/GenBank/DDBJ databases">
        <authorList>
            <person name="Sun Q."/>
            <person name="Zhou Y."/>
        </authorList>
    </citation>
    <scope>NUCLEOTIDE SEQUENCE</scope>
    <source>
        <strain evidence="1">CGMCC 1.15958</strain>
    </source>
</reference>
<protein>
    <submittedName>
        <fullName evidence="1">Uncharacterized protein</fullName>
    </submittedName>
</protein>
<name>A0A916YWL5_9BACT</name>
<sequence>MIILQISVGEFSKTSFGSITSGVYFEVNKKFFPEKDWNDFVVVVLSFWLDEIIKMKTSNCDNGSFLFMDGPLKFTIDRVGNLYFFKGYNRNKNILDEQIEYEEFITTIISAAIKTLNIVREKEWQNKDIESLTHKLEYILTI</sequence>
<dbReference type="EMBL" id="BMKK01000006">
    <property type="protein sequence ID" value="GGD64359.1"/>
    <property type="molecule type" value="Genomic_DNA"/>
</dbReference>
<evidence type="ECO:0000313" key="1">
    <source>
        <dbReference type="EMBL" id="GGD64359.1"/>
    </source>
</evidence>
<accession>A0A916YWL5</accession>
<evidence type="ECO:0000313" key="2">
    <source>
        <dbReference type="Proteomes" id="UP000609064"/>
    </source>
</evidence>
<reference evidence="1" key="1">
    <citation type="journal article" date="2014" name="Int. J. Syst. Evol. Microbiol.">
        <title>Complete genome sequence of Corynebacterium casei LMG S-19264T (=DSM 44701T), isolated from a smear-ripened cheese.</title>
        <authorList>
            <consortium name="US DOE Joint Genome Institute (JGI-PGF)"/>
            <person name="Walter F."/>
            <person name="Albersmeier A."/>
            <person name="Kalinowski J."/>
            <person name="Ruckert C."/>
        </authorList>
    </citation>
    <scope>NUCLEOTIDE SEQUENCE</scope>
    <source>
        <strain evidence="1">CGMCC 1.15958</strain>
    </source>
</reference>